<reference evidence="3" key="1">
    <citation type="submission" date="2011-07" db="EMBL/GenBank/DDBJ databases">
        <title>Divergent evolution of antigenic variation in African trypanosomes.</title>
        <authorList>
            <person name="Jackson A.P."/>
            <person name="Berry A."/>
            <person name="Allison H.C."/>
            <person name="Burton P."/>
            <person name="Anderson J."/>
            <person name="Aslett M."/>
            <person name="Brown R."/>
            <person name="Corton N."/>
            <person name="Harris D."/>
            <person name="Hauser H."/>
            <person name="Gamble J."/>
            <person name="Gilderthorp R."/>
            <person name="McQuillan J."/>
            <person name="Quail M.A."/>
            <person name="Sanders M."/>
            <person name="Van Tonder A."/>
            <person name="Ginger M.L."/>
            <person name="Donelson J.E."/>
            <person name="Field M.C."/>
            <person name="Barry J.D."/>
            <person name="Berriman M."/>
            <person name="Hertz-Fowler C."/>
        </authorList>
    </citation>
    <scope>NUCLEOTIDE SEQUENCE [LARGE SCALE GENOMIC DNA]</scope>
    <source>
        <strain evidence="3">IL3000</strain>
    </source>
</reference>
<dbReference type="Proteomes" id="UP000000702">
    <property type="component" value="Unassembled WGS sequence"/>
</dbReference>
<evidence type="ECO:0000256" key="1">
    <source>
        <dbReference type="SAM" id="Coils"/>
    </source>
</evidence>
<comment type="caution">
    <text evidence="2">The sequence shown here is derived from an EMBL/GenBank/DDBJ whole genome shotgun (WGS) entry which is preliminary data.</text>
</comment>
<keyword evidence="3" id="KW-1185">Reference proteome</keyword>
<organism evidence="2 3">
    <name type="scientific">Trypanosoma congolense (strain IL3000)</name>
    <dbReference type="NCBI Taxonomy" id="1068625"/>
    <lineage>
        <taxon>Eukaryota</taxon>
        <taxon>Discoba</taxon>
        <taxon>Euglenozoa</taxon>
        <taxon>Kinetoplastea</taxon>
        <taxon>Metakinetoplastina</taxon>
        <taxon>Trypanosomatida</taxon>
        <taxon>Trypanosomatidae</taxon>
        <taxon>Trypanosoma</taxon>
        <taxon>Nannomonas</taxon>
    </lineage>
</organism>
<protein>
    <submittedName>
        <fullName evidence="2">WGS project CAEQ00000000 data, annotated contig 1735</fullName>
    </submittedName>
</protein>
<gene>
    <name evidence="2" type="ORF">TCIL3000_0_42630</name>
</gene>
<dbReference type="AlphaFoldDB" id="F9W8I5"/>
<sequence>MSTKEEVAALMANSDPEAKISLLKKAVVTVTKQKQMLEHHNQQLQEQMATIGGELAQMQEENQNLQRRLKAVELDAERKIKQAAASGKSWMGLASLVPGMEAGDHKSGTKKGAAKSATGFNLSPEDQEKIIMENENVHKQLFELKSTYETEKREWDAKRSQQGAELQALQAEVMELRGHLDATRQAHERLNVQHITQKALVQFCHYFFTLSRQHPTLCSTRQKVCTFSIVPELTEESKRTPPREISEELSGGTVTAVATYFRTLLDAISVFIIALRDSFGTHITTTTSGNIHCYKDRLTTLLEAHNVRKADVLAHLQSLESTVANATSSAAALTQLMDSQGLLLSSVEQWLTLLLEHSRLVINACFITQCNTDNDDLQKNNATKVEMMSQSLMEALATVRGILNAAAFIFKDSEVVMRRNECSSVEWILALERFWWEGCNASQYLESAMVQVSKVLREWTQGIRSGTTKTSLKFIAELAESTIAHFHMYKTDEQGNSEENISYQTTPSLLPSIETILPELDADTFPSINNVEDDEIIHTLSSTDLSAICYHTQMNFTLMDLAAKSSALENAQKKVNRLEAINQQQMDESERMRKALQDQIRLLSEKLIQYTNSEDQVKGRVMMQATSHLQMDQ</sequence>
<evidence type="ECO:0000313" key="3">
    <source>
        <dbReference type="Proteomes" id="UP000000702"/>
    </source>
</evidence>
<accession>F9W8I5</accession>
<dbReference type="EMBL" id="CAEQ01001170">
    <property type="protein sequence ID" value="CCD13517.1"/>
    <property type="molecule type" value="Genomic_DNA"/>
</dbReference>
<evidence type="ECO:0000313" key="2">
    <source>
        <dbReference type="EMBL" id="CCD13517.1"/>
    </source>
</evidence>
<proteinExistence type="predicted"/>
<feature type="coiled-coil region" evidence="1">
    <location>
        <begin position="27"/>
        <end position="82"/>
    </location>
</feature>
<dbReference type="OMA" id="DFCRHFF"/>
<reference evidence="2 3" key="2">
    <citation type="journal article" date="2012" name="Proc. Natl. Acad. Sci. U.S.A.">
        <title>Antigenic diversity is generated by distinct evolutionary mechanisms in African trypanosome species.</title>
        <authorList>
            <person name="Jackson A.P."/>
            <person name="Berry A."/>
            <person name="Aslett M."/>
            <person name="Allison H.C."/>
            <person name="Burton P."/>
            <person name="Vavrova-Anderson J."/>
            <person name="Brown R."/>
            <person name="Browne H."/>
            <person name="Corton N."/>
            <person name="Hauser H."/>
            <person name="Gamble J."/>
            <person name="Gilderthorp R."/>
            <person name="Marcello L."/>
            <person name="McQuillan J."/>
            <person name="Otto T.D."/>
            <person name="Quail M.A."/>
            <person name="Sanders M.J."/>
            <person name="van Tonder A."/>
            <person name="Ginger M.L."/>
            <person name="Field M.C."/>
            <person name="Barry J.D."/>
            <person name="Hertz-Fowler C."/>
            <person name="Berriman M."/>
        </authorList>
    </citation>
    <scope>NUCLEOTIDE SEQUENCE [LARGE SCALE GENOMIC DNA]</scope>
    <source>
        <strain evidence="2 3">IL3000</strain>
    </source>
</reference>
<keyword evidence="1" id="KW-0175">Coiled coil</keyword>
<name>F9W8I5_TRYCI</name>
<feature type="coiled-coil region" evidence="1">
    <location>
        <begin position="561"/>
        <end position="613"/>
    </location>
</feature>
<dbReference type="VEuPathDB" id="TriTrypDB:TcIL3000_0_42630"/>